<dbReference type="AlphaFoldDB" id="A0A388LC70"/>
<reference evidence="2 3" key="1">
    <citation type="journal article" date="2018" name="Cell">
        <title>The Chara Genome: Secondary Complexity and Implications for Plant Terrestrialization.</title>
        <authorList>
            <person name="Nishiyama T."/>
            <person name="Sakayama H."/>
            <person name="Vries J.D."/>
            <person name="Buschmann H."/>
            <person name="Saint-Marcoux D."/>
            <person name="Ullrich K.K."/>
            <person name="Haas F.B."/>
            <person name="Vanderstraeten L."/>
            <person name="Becker D."/>
            <person name="Lang D."/>
            <person name="Vosolsobe S."/>
            <person name="Rombauts S."/>
            <person name="Wilhelmsson P.K.I."/>
            <person name="Janitza P."/>
            <person name="Kern R."/>
            <person name="Heyl A."/>
            <person name="Rumpler F."/>
            <person name="Villalobos L.I.A.C."/>
            <person name="Clay J.M."/>
            <person name="Skokan R."/>
            <person name="Toyoda A."/>
            <person name="Suzuki Y."/>
            <person name="Kagoshima H."/>
            <person name="Schijlen E."/>
            <person name="Tajeshwar N."/>
            <person name="Catarino B."/>
            <person name="Hetherington A.J."/>
            <person name="Saltykova A."/>
            <person name="Bonnot C."/>
            <person name="Breuninger H."/>
            <person name="Symeonidi A."/>
            <person name="Radhakrishnan G.V."/>
            <person name="Van Nieuwerburgh F."/>
            <person name="Deforce D."/>
            <person name="Chang C."/>
            <person name="Karol K.G."/>
            <person name="Hedrich R."/>
            <person name="Ulvskov P."/>
            <person name="Glockner G."/>
            <person name="Delwiche C.F."/>
            <person name="Petrasek J."/>
            <person name="Van de Peer Y."/>
            <person name="Friml J."/>
            <person name="Beilby M."/>
            <person name="Dolan L."/>
            <person name="Kohara Y."/>
            <person name="Sugano S."/>
            <person name="Fujiyama A."/>
            <person name="Delaux P.-M."/>
            <person name="Quint M."/>
            <person name="TheiBen G."/>
            <person name="Hagemann M."/>
            <person name="Harholt J."/>
            <person name="Dunand C."/>
            <person name="Zachgo S."/>
            <person name="Langdale J."/>
            <person name="Maumus F."/>
            <person name="Straeten D.V.D."/>
            <person name="Gould S.B."/>
            <person name="Rensing S.A."/>
        </authorList>
    </citation>
    <scope>NUCLEOTIDE SEQUENCE [LARGE SCALE GENOMIC DNA]</scope>
    <source>
        <strain evidence="2 3">S276</strain>
    </source>
</reference>
<evidence type="ECO:0000256" key="1">
    <source>
        <dbReference type="SAM" id="MobiDB-lite"/>
    </source>
</evidence>
<proteinExistence type="predicted"/>
<dbReference type="EMBL" id="BFEA01000331">
    <property type="protein sequence ID" value="GBG79884.1"/>
    <property type="molecule type" value="Genomic_DNA"/>
</dbReference>
<protein>
    <submittedName>
        <fullName evidence="2">Uncharacterized protein</fullName>
    </submittedName>
</protein>
<dbReference type="CDD" id="cd15482">
    <property type="entry name" value="Sialidase_non-viral"/>
    <property type="match status" value="1"/>
</dbReference>
<feature type="region of interest" description="Disordered" evidence="1">
    <location>
        <begin position="213"/>
        <end position="243"/>
    </location>
</feature>
<evidence type="ECO:0000313" key="2">
    <source>
        <dbReference type="EMBL" id="GBG79884.1"/>
    </source>
</evidence>
<sequence>MANFNIKKFNDYHKQDPLAWWQGFTTAIDIHRVPDQLRIAALSINVTGACQIWLNHWATREEVTMASLHAKIPWEDLTAKWKKWFIVDNAKACAVNQIFRIFQGTQPSREWLTEWQKMVATLGLNVAFEHMKCEFFVRSVDSLSSALGDEDEYEDFDAIIDRARPIIQTNWRVANDRQGQPIFVEKGKGQRTQPFAAVQSNGPSEDLTLTSASSEVDQVNALPPRSTNSRKKKAKTASMTEAGQPKKPWVKFGLTEEQFKPLMFADDLAGGAKYFVEVEGKVVMDGILRRISSGERVGDQATPLGAYMKQAGIMSHASNLLVLPDGELLCVWFSGEVEGGNAVAIVISRLPLGSMKWSDPVVASKEIGRSAQNPVLFFDRSFDRAGKSQTAKEEEKTGKKRHGGILTLLHTSQVYPYWWYGDKNIIQIL</sequence>
<keyword evidence="3" id="KW-1185">Reference proteome</keyword>
<organism evidence="2 3">
    <name type="scientific">Chara braunii</name>
    <name type="common">Braun's stonewort</name>
    <dbReference type="NCBI Taxonomy" id="69332"/>
    <lineage>
        <taxon>Eukaryota</taxon>
        <taxon>Viridiplantae</taxon>
        <taxon>Streptophyta</taxon>
        <taxon>Charophyceae</taxon>
        <taxon>Charales</taxon>
        <taxon>Characeae</taxon>
        <taxon>Chara</taxon>
    </lineage>
</organism>
<comment type="caution">
    <text evidence="2">The sequence shown here is derived from an EMBL/GenBank/DDBJ whole genome shotgun (WGS) entry which is preliminary data.</text>
</comment>
<gene>
    <name evidence="2" type="ORF">CBR_g30150</name>
</gene>
<dbReference type="Proteomes" id="UP000265515">
    <property type="component" value="Unassembled WGS sequence"/>
</dbReference>
<name>A0A388LC70_CHABU</name>
<dbReference type="Gramene" id="GBG79884">
    <property type="protein sequence ID" value="GBG79884"/>
    <property type="gene ID" value="CBR_g30150"/>
</dbReference>
<evidence type="ECO:0000313" key="3">
    <source>
        <dbReference type="Proteomes" id="UP000265515"/>
    </source>
</evidence>
<dbReference type="OrthoDB" id="504663at2759"/>
<accession>A0A388LC70</accession>